<gene>
    <name evidence="13" type="ORF">BLNAU_4628</name>
</gene>
<dbReference type="Pfam" id="PF00400">
    <property type="entry name" value="WD40"/>
    <property type="match status" value="9"/>
</dbReference>
<comment type="subcellular location">
    <subcellularLocation>
        <location evidence="1">Cell projection</location>
        <location evidence="1">Cilium</location>
        <location evidence="1">Flagellum</location>
    </subcellularLocation>
    <subcellularLocation>
        <location evidence="2">Cytoplasm</location>
    </subcellularLocation>
</comment>
<evidence type="ECO:0000256" key="11">
    <source>
        <dbReference type="PROSITE-ProRule" id="PRU00221"/>
    </source>
</evidence>
<evidence type="ECO:0000256" key="10">
    <source>
        <dbReference type="ARBA" id="ARBA00029552"/>
    </source>
</evidence>
<keyword evidence="7" id="KW-0969">Cilium</keyword>
<feature type="region of interest" description="Disordered" evidence="12">
    <location>
        <begin position="304"/>
        <end position="338"/>
    </location>
</feature>
<feature type="repeat" description="WD" evidence="11">
    <location>
        <begin position="398"/>
        <end position="439"/>
    </location>
</feature>
<feature type="repeat" description="WD" evidence="11">
    <location>
        <begin position="99"/>
        <end position="142"/>
    </location>
</feature>
<keyword evidence="6 13" id="KW-0282">Flagellum</keyword>
<dbReference type="CDD" id="cd00200">
    <property type="entry name" value="WD40"/>
    <property type="match status" value="1"/>
</dbReference>
<keyword evidence="4 11" id="KW-0853">WD repeat</keyword>
<evidence type="ECO:0000313" key="13">
    <source>
        <dbReference type="EMBL" id="KAK2960411.1"/>
    </source>
</evidence>
<evidence type="ECO:0000256" key="8">
    <source>
        <dbReference type="ARBA" id="ARBA00023273"/>
    </source>
</evidence>
<dbReference type="EMBL" id="JARBJD010000023">
    <property type="protein sequence ID" value="KAK2960411.1"/>
    <property type="molecule type" value="Genomic_DNA"/>
</dbReference>
<dbReference type="SUPFAM" id="SSF50998">
    <property type="entry name" value="Quinoprotein alcohol dehydrogenase-like"/>
    <property type="match status" value="1"/>
</dbReference>
<dbReference type="InterPro" id="IPR011047">
    <property type="entry name" value="Quinoprotein_ADH-like_sf"/>
</dbReference>
<dbReference type="InterPro" id="IPR015943">
    <property type="entry name" value="WD40/YVTN_repeat-like_dom_sf"/>
</dbReference>
<dbReference type="SMART" id="SM00320">
    <property type="entry name" value="WD40"/>
    <property type="match status" value="9"/>
</dbReference>
<dbReference type="Gene3D" id="2.130.10.10">
    <property type="entry name" value="YVTN repeat-like/Quinoprotein amine dehydrogenase"/>
    <property type="match status" value="3"/>
</dbReference>
<evidence type="ECO:0000256" key="12">
    <source>
        <dbReference type="SAM" id="MobiDB-lite"/>
    </source>
</evidence>
<proteinExistence type="inferred from homology"/>
<dbReference type="PANTHER" id="PTHR13720:SF14">
    <property type="entry name" value="CILIA- AND FLAGELLA-ASSOCIATED PROTEIN 52"/>
    <property type="match status" value="1"/>
</dbReference>
<feature type="compositionally biased region" description="Basic and acidic residues" evidence="12">
    <location>
        <begin position="323"/>
        <end position="338"/>
    </location>
</feature>
<protein>
    <recommendedName>
        <fullName evidence="10">Cilia- and flagella-associated protein 52</fullName>
    </recommendedName>
</protein>
<name>A0ABQ9Y9N0_9EUKA</name>
<dbReference type="InterPro" id="IPR036322">
    <property type="entry name" value="WD40_repeat_dom_sf"/>
</dbReference>
<keyword evidence="14" id="KW-1185">Reference proteome</keyword>
<reference evidence="13 14" key="1">
    <citation type="journal article" date="2022" name="bioRxiv">
        <title>Genomics of Preaxostyla Flagellates Illuminates Evolutionary Transitions and the Path Towards Mitochondrial Loss.</title>
        <authorList>
            <person name="Novak L.V.F."/>
            <person name="Treitli S.C."/>
            <person name="Pyrih J."/>
            <person name="Halakuc P."/>
            <person name="Pipaliya S.V."/>
            <person name="Vacek V."/>
            <person name="Brzon O."/>
            <person name="Soukal P."/>
            <person name="Eme L."/>
            <person name="Dacks J.B."/>
            <person name="Karnkowska A."/>
            <person name="Elias M."/>
            <person name="Hampl V."/>
        </authorList>
    </citation>
    <scope>NUCLEOTIDE SEQUENCE [LARGE SCALE GENOMIC DNA]</scope>
    <source>
        <strain evidence="13">NAU3</strain>
        <tissue evidence="13">Gut</tissue>
    </source>
</reference>
<keyword evidence="5" id="KW-0677">Repeat</keyword>
<evidence type="ECO:0000256" key="7">
    <source>
        <dbReference type="ARBA" id="ARBA00023069"/>
    </source>
</evidence>
<dbReference type="Proteomes" id="UP001281761">
    <property type="component" value="Unassembled WGS sequence"/>
</dbReference>
<evidence type="ECO:0000256" key="3">
    <source>
        <dbReference type="ARBA" id="ARBA00022490"/>
    </source>
</evidence>
<sequence length="686" mass="75112">MTELPPLQLDQTIGFNGTITNGYQVHPNGYNLVYALGTNLVISEPGGIPTFLIGHSGHVTTFAISKCGRYIASGEQTQTGFPAYIIIWDFMKREQIHKLKQHNGSVFSLSFSPSSDYMVSLGGLDDKNVVVWNVKEGRALCGSPIGIEAGYYVKFFNNSDESFISGGLCQPRVWDIDYKNTKLIPNDIQLGHIRRVTTCAAIDENDEIAYVGTSTGDILAIHVQNYLLKHTGPSKAANRLQEGCTAICLYQNGRNGPLAVAAGSGNGDVFCYEVLDPYAPQQPLFKIIGKTRIMGKVTSITVRPFNPAPPKPKPKARTYTVTKKKEATNGPPKKIDPRGRVVPIATAQRSLIPRQTEAVRPAAPISQSDSTYHELLCGTDKATVYSVISPTMQADLQQTCHVTGVNGVAFPPTTAEIFASCADGDIRLWHLPTSNELLRIEIPNQNCLCCCFNPAGSEIISGWSDGKIRSFGPESGRLLYVINDAHKQVTSITTLHKTPMLVSGGSEGQVRVWKLTRDSQTLVATMKEHRQRVNSVKVTNDDSECVSVSDDGTAFTWSLERYLRLKHMMKATNFKCVDYLPDCTQLVTCSTDRTATYWDAYEGSLLRELPLSDLELFALAIDPSGTLMAVGGSDKVVRIVDYDEGKVLLMGEGHPEKITCLTWSPDGRKLVSGSADGSIFIWNLDI</sequence>
<dbReference type="SUPFAM" id="SSF50978">
    <property type="entry name" value="WD40 repeat-like"/>
    <property type="match status" value="1"/>
</dbReference>
<keyword evidence="8" id="KW-0966">Cell projection</keyword>
<dbReference type="PROSITE" id="PS50294">
    <property type="entry name" value="WD_REPEATS_REGION"/>
    <property type="match status" value="1"/>
</dbReference>
<evidence type="ECO:0000313" key="14">
    <source>
        <dbReference type="Proteomes" id="UP001281761"/>
    </source>
</evidence>
<dbReference type="PROSITE" id="PS50082">
    <property type="entry name" value="WD_REPEATS_2"/>
    <property type="match status" value="5"/>
</dbReference>
<evidence type="ECO:0000256" key="4">
    <source>
        <dbReference type="ARBA" id="ARBA00022574"/>
    </source>
</evidence>
<evidence type="ECO:0000256" key="1">
    <source>
        <dbReference type="ARBA" id="ARBA00004230"/>
    </source>
</evidence>
<dbReference type="InterPro" id="IPR050630">
    <property type="entry name" value="WD_repeat_EMAP"/>
</dbReference>
<evidence type="ECO:0000256" key="5">
    <source>
        <dbReference type="ARBA" id="ARBA00022737"/>
    </source>
</evidence>
<dbReference type="PROSITE" id="PS00678">
    <property type="entry name" value="WD_REPEATS_1"/>
    <property type="match status" value="2"/>
</dbReference>
<keyword evidence="3" id="KW-0963">Cytoplasm</keyword>
<feature type="repeat" description="WD" evidence="11">
    <location>
        <begin position="526"/>
        <end position="560"/>
    </location>
</feature>
<comment type="similarity">
    <text evidence="9">Belongs to the CFAP52 family.</text>
</comment>
<feature type="repeat" description="WD" evidence="11">
    <location>
        <begin position="482"/>
        <end position="523"/>
    </location>
</feature>
<feature type="repeat" description="WD" evidence="11">
    <location>
        <begin position="651"/>
        <end position="686"/>
    </location>
</feature>
<dbReference type="InterPro" id="IPR019775">
    <property type="entry name" value="WD40_repeat_CS"/>
</dbReference>
<dbReference type="PRINTS" id="PR00320">
    <property type="entry name" value="GPROTEINBRPT"/>
</dbReference>
<evidence type="ECO:0000256" key="2">
    <source>
        <dbReference type="ARBA" id="ARBA00004496"/>
    </source>
</evidence>
<dbReference type="InterPro" id="IPR020472">
    <property type="entry name" value="WD40_PAC1"/>
</dbReference>
<evidence type="ECO:0000256" key="9">
    <source>
        <dbReference type="ARBA" id="ARBA00029456"/>
    </source>
</evidence>
<accession>A0ABQ9Y9N0</accession>
<organism evidence="13 14">
    <name type="scientific">Blattamonas nauphoetae</name>
    <dbReference type="NCBI Taxonomy" id="2049346"/>
    <lineage>
        <taxon>Eukaryota</taxon>
        <taxon>Metamonada</taxon>
        <taxon>Preaxostyla</taxon>
        <taxon>Oxymonadida</taxon>
        <taxon>Blattamonas</taxon>
    </lineage>
</organism>
<dbReference type="InterPro" id="IPR001680">
    <property type="entry name" value="WD40_rpt"/>
</dbReference>
<evidence type="ECO:0000256" key="6">
    <source>
        <dbReference type="ARBA" id="ARBA00022846"/>
    </source>
</evidence>
<dbReference type="PANTHER" id="PTHR13720">
    <property type="entry name" value="WD-40 REPEAT PROTEIN"/>
    <property type="match status" value="1"/>
</dbReference>
<comment type="caution">
    <text evidence="13">The sequence shown here is derived from an EMBL/GenBank/DDBJ whole genome shotgun (WGS) entry which is preliminary data.</text>
</comment>